<dbReference type="GO" id="GO:0032259">
    <property type="term" value="P:methylation"/>
    <property type="evidence" value="ECO:0007669"/>
    <property type="project" value="UniProtKB-KW"/>
</dbReference>
<reference evidence="2" key="1">
    <citation type="submission" date="2016-10" db="EMBL/GenBank/DDBJ databases">
        <authorList>
            <person name="Varghese N."/>
            <person name="Submissions S."/>
        </authorList>
    </citation>
    <scope>NUCLEOTIDE SEQUENCE [LARGE SCALE GENOMIC DNA]</scope>
    <source>
        <strain evidence="2">VPI 5359</strain>
    </source>
</reference>
<dbReference type="EMBL" id="FNOU01000001">
    <property type="protein sequence ID" value="SDX32704.1"/>
    <property type="molecule type" value="Genomic_DNA"/>
</dbReference>
<keyword evidence="1" id="KW-0489">Methyltransferase</keyword>
<dbReference type="Proteomes" id="UP000199652">
    <property type="component" value="Unassembled WGS sequence"/>
</dbReference>
<dbReference type="InterPro" id="IPR038601">
    <property type="entry name" value="MttB-like_sf"/>
</dbReference>
<protein>
    <submittedName>
        <fullName evidence="1">Trimethylamine:corrinoid methyltransferase</fullName>
    </submittedName>
</protein>
<dbReference type="GO" id="GO:0008168">
    <property type="term" value="F:methyltransferase activity"/>
    <property type="evidence" value="ECO:0007669"/>
    <property type="project" value="UniProtKB-KW"/>
</dbReference>
<proteinExistence type="predicted"/>
<name>A0A1H3AU93_EUBBA</name>
<accession>A0A1H3AU93</accession>
<gene>
    <name evidence="1" type="ORF">SAMN04488579_101166</name>
</gene>
<dbReference type="AlphaFoldDB" id="A0A1H3AU93"/>
<dbReference type="RefSeq" id="WP_090242477.1">
    <property type="nucleotide sequence ID" value="NZ_FNOU01000001.1"/>
</dbReference>
<evidence type="ECO:0000313" key="1">
    <source>
        <dbReference type="EMBL" id="SDX32704.1"/>
    </source>
</evidence>
<dbReference type="Gene3D" id="3.20.20.480">
    <property type="entry name" value="Trimethylamine methyltransferase-like"/>
    <property type="match status" value="2"/>
</dbReference>
<keyword evidence="1" id="KW-0808">Transferase</keyword>
<keyword evidence="2" id="KW-1185">Reference proteome</keyword>
<evidence type="ECO:0000313" key="2">
    <source>
        <dbReference type="Proteomes" id="UP000199652"/>
    </source>
</evidence>
<sequence length="414" mass="47527">MQGVFHYFSDEEARTVHEESLTFLSEKGLVITDDAARRYLMNWGCTCRDGRLFFPVDRIQETLAAYPLKVSQDGRPRHTNRGFFTHLDNLREDGITTMSLTDCRHFIQLANGLDAMDCTLLPLSDDSHLQEAIYRLAERESRKPTIYPVFSLEDAHFLKAHPHPESLHVLLGDQLLSVDSVITQQLEILLPTQCPIAITYPLPLDFAGLHDDYFILMGNIYFLVLLILARSIQPDARIYYSGFLKNNRRSLGFRTTEDLNCLYFHTAQSQMAHFYHYPAILWPDDLSVLNDGDPDSIEKCITYYSLIEMCGADLLAWMGKGIHWQSSSFEQLVLDHEIVKAVKPYSYVYSTKHLPAVLETIREDEPQNSYIFNDPKDTDSVDCLSAQMPAPQSWLYSSQLKVAIDEILHGYFKH</sequence>
<dbReference type="STRING" id="1528.SAMN04488579_101166"/>
<organism evidence="1 2">
    <name type="scientific">Eubacterium barkeri</name>
    <name type="common">Clostridium barkeri</name>
    <dbReference type="NCBI Taxonomy" id="1528"/>
    <lineage>
        <taxon>Bacteria</taxon>
        <taxon>Bacillati</taxon>
        <taxon>Bacillota</taxon>
        <taxon>Clostridia</taxon>
        <taxon>Eubacteriales</taxon>
        <taxon>Eubacteriaceae</taxon>
        <taxon>Eubacterium</taxon>
    </lineage>
</organism>